<evidence type="ECO:0000256" key="12">
    <source>
        <dbReference type="ARBA" id="ARBA00022840"/>
    </source>
</evidence>
<dbReference type="Gene3D" id="3.80.10.10">
    <property type="entry name" value="Ribonuclease Inhibitor"/>
    <property type="match status" value="1"/>
</dbReference>
<evidence type="ECO:0000256" key="18">
    <source>
        <dbReference type="PROSITE-ProRule" id="PRU10141"/>
    </source>
</evidence>
<evidence type="ECO:0000256" key="1">
    <source>
        <dbReference type="ARBA" id="ARBA00004167"/>
    </source>
</evidence>
<dbReference type="InterPro" id="IPR032675">
    <property type="entry name" value="LRR_dom_sf"/>
</dbReference>
<dbReference type="EMBL" id="LR031571">
    <property type="protein sequence ID" value="VDC76059.1"/>
    <property type="molecule type" value="Genomic_DNA"/>
</dbReference>
<reference evidence="22" key="1">
    <citation type="submission" date="2018-11" db="EMBL/GenBank/DDBJ databases">
        <authorList>
            <consortium name="Genoscope - CEA"/>
            <person name="William W."/>
        </authorList>
    </citation>
    <scope>NUCLEOTIDE SEQUENCE</scope>
</reference>
<feature type="transmembrane region" description="Helical" evidence="19">
    <location>
        <begin position="524"/>
        <end position="544"/>
    </location>
</feature>
<dbReference type="SUPFAM" id="SSF56112">
    <property type="entry name" value="Protein kinase-like (PK-like)"/>
    <property type="match status" value="1"/>
</dbReference>
<dbReference type="Pfam" id="PF12819">
    <property type="entry name" value="Malectin_like"/>
    <property type="match status" value="1"/>
</dbReference>
<keyword evidence="8 20" id="KW-0732">Signal</keyword>
<keyword evidence="10 18" id="KW-0547">Nucleotide-binding</keyword>
<evidence type="ECO:0000256" key="16">
    <source>
        <dbReference type="ARBA" id="ARBA00047899"/>
    </source>
</evidence>
<dbReference type="SMART" id="SM00220">
    <property type="entry name" value="S_TKc"/>
    <property type="match status" value="1"/>
</dbReference>
<dbReference type="GO" id="GO:0016020">
    <property type="term" value="C:membrane"/>
    <property type="evidence" value="ECO:0007669"/>
    <property type="project" value="UniProtKB-SubCell"/>
</dbReference>
<evidence type="ECO:0000256" key="5">
    <source>
        <dbReference type="ARBA" id="ARBA00022614"/>
    </source>
</evidence>
<comment type="catalytic activity">
    <reaction evidence="16">
        <text>L-threonyl-[protein] + ATP = O-phospho-L-threonyl-[protein] + ADP + H(+)</text>
        <dbReference type="Rhea" id="RHEA:46608"/>
        <dbReference type="Rhea" id="RHEA-COMP:11060"/>
        <dbReference type="Rhea" id="RHEA-COMP:11605"/>
        <dbReference type="ChEBI" id="CHEBI:15378"/>
        <dbReference type="ChEBI" id="CHEBI:30013"/>
        <dbReference type="ChEBI" id="CHEBI:30616"/>
        <dbReference type="ChEBI" id="CHEBI:61977"/>
        <dbReference type="ChEBI" id="CHEBI:456216"/>
        <dbReference type="EC" id="2.7.11.1"/>
    </reaction>
</comment>
<keyword evidence="14 19" id="KW-0472">Membrane</keyword>
<dbReference type="PANTHER" id="PTHR45631:SF133">
    <property type="entry name" value="PROTEIN KINASE DOMAIN-CONTAINING PROTEIN"/>
    <property type="match status" value="1"/>
</dbReference>
<evidence type="ECO:0000256" key="17">
    <source>
        <dbReference type="ARBA" id="ARBA00048679"/>
    </source>
</evidence>
<evidence type="ECO:0000256" key="4">
    <source>
        <dbReference type="ARBA" id="ARBA00022553"/>
    </source>
</evidence>
<dbReference type="FunFam" id="3.30.200.20:FF:000394">
    <property type="entry name" value="Leucine-rich repeat receptor-like protein kinase"/>
    <property type="match status" value="1"/>
</dbReference>
<evidence type="ECO:0000256" key="10">
    <source>
        <dbReference type="ARBA" id="ARBA00022741"/>
    </source>
</evidence>
<feature type="signal peptide" evidence="20">
    <location>
        <begin position="1"/>
        <end position="25"/>
    </location>
</feature>
<accession>A0A3P5ZBJ9</accession>
<dbReference type="SUPFAM" id="SSF52058">
    <property type="entry name" value="L domain-like"/>
    <property type="match status" value="1"/>
</dbReference>
<evidence type="ECO:0000256" key="13">
    <source>
        <dbReference type="ARBA" id="ARBA00022989"/>
    </source>
</evidence>
<dbReference type="Pfam" id="PF07714">
    <property type="entry name" value="PK_Tyr_Ser-Thr"/>
    <property type="match status" value="1"/>
</dbReference>
<evidence type="ECO:0000256" key="20">
    <source>
        <dbReference type="SAM" id="SignalP"/>
    </source>
</evidence>
<dbReference type="InterPro" id="IPR011009">
    <property type="entry name" value="Kinase-like_dom_sf"/>
</dbReference>
<evidence type="ECO:0000313" key="22">
    <source>
        <dbReference type="EMBL" id="VDC76059.1"/>
    </source>
</evidence>
<keyword evidence="7 19" id="KW-0812">Transmembrane</keyword>
<keyword evidence="11" id="KW-0418">Kinase</keyword>
<dbReference type="PROSITE" id="PS00107">
    <property type="entry name" value="PROTEIN_KINASE_ATP"/>
    <property type="match status" value="1"/>
</dbReference>
<dbReference type="InterPro" id="IPR001611">
    <property type="entry name" value="Leu-rich_rpt"/>
</dbReference>
<gene>
    <name evidence="22" type="ORF">BRAA01T02561Z</name>
</gene>
<dbReference type="Gene3D" id="1.10.510.10">
    <property type="entry name" value="Transferase(Phosphotransferase) domain 1"/>
    <property type="match status" value="1"/>
</dbReference>
<sequence>MKSPHGILLVIFSFAAFAITHLVEAQNQEGFITLDCGLPLNESPYVEPETKIHFLSDENFIQGGKMGRIPANLESENLKPYSTLRYFPDGIRNCYDIRVEVGRNYLIRTMFFYGNFDGLNVSPEFDMYIGPNKWTTIDLQKEPSGSGKEIIHISRSNSLQICLVKTGATTPMISTLELRPLANDTYLAISGSLKLNFRMYLSNSNALLRYPKDVYDRTWVPFFQPDNWTHISTTANVSNKNHYDPPQAVLKGDAIPKNLDGPLTITWRLENPDDQIYLYRHFAEIQDIEANDTREFDCLLNGETITINAINPKYLEIETMLTTIPKECNGGICHMQLIKTQRSTLPPLLNGFEVYSGGDWPSVLQLPQLQTNETEVVAIKNISYNYELNRINWQGDPCVPRQFLWDGLNCSISDISVPPKIISLNLSSSGLSGTILSHFQNLNHLEILDLSNNSLSGMVPEFLASMKSLLVINLNGNNLSGSIPKSLLNREREGLKLYVLGNKHLCISSTCIDTKLKKKFPVTIVAPIASIAAVVVMIILLFVLRKKMSSSMEDFFQHYVNVMHVLSYILAYALRTGSKSEPWIKTKRRRFTYSEVLVMTKNLQQPLGEGGFGIVYHGNLNGSEQVAVKLLSQTSAQGYKEFKAEVELLLRVHHINLVSLVGYCDEKDHFALIYEYMSNGDLHQHLSGKHVGSVLDWGTRLQIAIEAALGLEYLHIGCKPAMVHRDVKSTNILLDEEFKAKIADFGLSRSFQVGGDQSRVSTVVAGTLGYLDPEYYLTSELSEKSDIYSFGILLLEIITNQRVIDQTRKKPNIAEWVTYVIKKGDTSKIVDPKLQGNYEPRSVWRALEVAMSCANPSSAKRPNMSQVIIKLKECLESENARINTNQDTNSPHSSVELRVTATFDSDMYPKAR</sequence>
<keyword evidence="13 19" id="KW-1133">Transmembrane helix</keyword>
<keyword evidence="12 18" id="KW-0067">ATP-binding</keyword>
<dbReference type="Gene3D" id="3.30.200.20">
    <property type="entry name" value="Phosphorylase Kinase, domain 1"/>
    <property type="match status" value="1"/>
</dbReference>
<feature type="domain" description="Protein kinase" evidence="21">
    <location>
        <begin position="601"/>
        <end position="875"/>
    </location>
</feature>
<dbReference type="FunFam" id="3.80.10.10:FF:000129">
    <property type="entry name" value="Leucine-rich repeat receptor-like kinase"/>
    <property type="match status" value="1"/>
</dbReference>
<evidence type="ECO:0000256" key="2">
    <source>
        <dbReference type="ARBA" id="ARBA00012513"/>
    </source>
</evidence>
<dbReference type="GO" id="GO:0005524">
    <property type="term" value="F:ATP binding"/>
    <property type="evidence" value="ECO:0007669"/>
    <property type="project" value="UniProtKB-UniRule"/>
</dbReference>
<evidence type="ECO:0000256" key="15">
    <source>
        <dbReference type="ARBA" id="ARBA00023170"/>
    </source>
</evidence>
<comment type="subcellular location">
    <subcellularLocation>
        <location evidence="1">Membrane</location>
        <topology evidence="1">Single-pass membrane protein</topology>
    </subcellularLocation>
</comment>
<organism evidence="22">
    <name type="scientific">Brassica campestris</name>
    <name type="common">Field mustard</name>
    <dbReference type="NCBI Taxonomy" id="3711"/>
    <lineage>
        <taxon>Eukaryota</taxon>
        <taxon>Viridiplantae</taxon>
        <taxon>Streptophyta</taxon>
        <taxon>Embryophyta</taxon>
        <taxon>Tracheophyta</taxon>
        <taxon>Spermatophyta</taxon>
        <taxon>Magnoliopsida</taxon>
        <taxon>eudicotyledons</taxon>
        <taxon>Gunneridae</taxon>
        <taxon>Pentapetalae</taxon>
        <taxon>rosids</taxon>
        <taxon>malvids</taxon>
        <taxon>Brassicales</taxon>
        <taxon>Brassicaceae</taxon>
        <taxon>Brassiceae</taxon>
        <taxon>Brassica</taxon>
    </lineage>
</organism>
<evidence type="ECO:0000256" key="3">
    <source>
        <dbReference type="ARBA" id="ARBA00022527"/>
    </source>
</evidence>
<proteinExistence type="predicted"/>
<evidence type="ECO:0000256" key="8">
    <source>
        <dbReference type="ARBA" id="ARBA00022729"/>
    </source>
</evidence>
<name>A0A3P5ZBJ9_BRACM</name>
<keyword evidence="3" id="KW-0723">Serine/threonine-protein kinase</keyword>
<dbReference type="InterPro" id="IPR001245">
    <property type="entry name" value="Ser-Thr/Tyr_kinase_cat_dom"/>
</dbReference>
<dbReference type="PROSITE" id="PS50011">
    <property type="entry name" value="PROTEIN_KINASE_DOM"/>
    <property type="match status" value="1"/>
</dbReference>
<dbReference type="InterPro" id="IPR008271">
    <property type="entry name" value="Ser/Thr_kinase_AS"/>
</dbReference>
<dbReference type="InterPro" id="IPR000719">
    <property type="entry name" value="Prot_kinase_dom"/>
</dbReference>
<feature type="transmembrane region" description="Helical" evidence="19">
    <location>
        <begin position="556"/>
        <end position="574"/>
    </location>
</feature>
<keyword evidence="6" id="KW-0808">Transferase</keyword>
<evidence type="ECO:0000256" key="7">
    <source>
        <dbReference type="ARBA" id="ARBA00022692"/>
    </source>
</evidence>
<dbReference type="PANTHER" id="PTHR45631">
    <property type="entry name" value="OS07G0107800 PROTEIN-RELATED"/>
    <property type="match status" value="1"/>
</dbReference>
<protein>
    <recommendedName>
        <fullName evidence="2">non-specific serine/threonine protein kinase</fullName>
        <ecNumber evidence="2">2.7.11.1</ecNumber>
    </recommendedName>
</protein>
<dbReference type="InterPro" id="IPR024788">
    <property type="entry name" value="Malectin-like_Carb-bd_dom"/>
</dbReference>
<dbReference type="CDD" id="cd14066">
    <property type="entry name" value="STKc_IRAK"/>
    <property type="match status" value="1"/>
</dbReference>
<dbReference type="EC" id="2.7.11.1" evidence="2"/>
<dbReference type="InterPro" id="IPR017441">
    <property type="entry name" value="Protein_kinase_ATP_BS"/>
</dbReference>
<keyword evidence="9" id="KW-0677">Repeat</keyword>
<comment type="catalytic activity">
    <reaction evidence="17">
        <text>L-seryl-[protein] + ATP = O-phospho-L-seryl-[protein] + ADP + H(+)</text>
        <dbReference type="Rhea" id="RHEA:17989"/>
        <dbReference type="Rhea" id="RHEA-COMP:9863"/>
        <dbReference type="Rhea" id="RHEA-COMP:11604"/>
        <dbReference type="ChEBI" id="CHEBI:15378"/>
        <dbReference type="ChEBI" id="CHEBI:29999"/>
        <dbReference type="ChEBI" id="CHEBI:30616"/>
        <dbReference type="ChEBI" id="CHEBI:83421"/>
        <dbReference type="ChEBI" id="CHEBI:456216"/>
        <dbReference type="EC" id="2.7.11.1"/>
    </reaction>
</comment>
<dbReference type="FunFam" id="1.10.510.10:FF:000146">
    <property type="entry name" value="LRR receptor-like serine/threonine-protein kinase IOS1"/>
    <property type="match status" value="1"/>
</dbReference>
<feature type="binding site" evidence="18">
    <location>
        <position position="629"/>
    </location>
    <ligand>
        <name>ATP</name>
        <dbReference type="ChEBI" id="CHEBI:30616"/>
    </ligand>
</feature>
<evidence type="ECO:0000256" key="9">
    <source>
        <dbReference type="ARBA" id="ARBA00022737"/>
    </source>
</evidence>
<evidence type="ECO:0000256" key="19">
    <source>
        <dbReference type="SAM" id="Phobius"/>
    </source>
</evidence>
<dbReference type="GO" id="GO:0004674">
    <property type="term" value="F:protein serine/threonine kinase activity"/>
    <property type="evidence" value="ECO:0007669"/>
    <property type="project" value="UniProtKB-KW"/>
</dbReference>
<keyword evidence="4" id="KW-0597">Phosphoprotein</keyword>
<dbReference type="Pfam" id="PF13855">
    <property type="entry name" value="LRR_8"/>
    <property type="match status" value="1"/>
</dbReference>
<evidence type="ECO:0000256" key="11">
    <source>
        <dbReference type="ARBA" id="ARBA00022777"/>
    </source>
</evidence>
<feature type="chain" id="PRO_5018140515" description="non-specific serine/threonine protein kinase" evidence="20">
    <location>
        <begin position="26"/>
        <end position="912"/>
    </location>
</feature>
<evidence type="ECO:0000259" key="21">
    <source>
        <dbReference type="PROSITE" id="PS50011"/>
    </source>
</evidence>
<evidence type="ECO:0000256" key="14">
    <source>
        <dbReference type="ARBA" id="ARBA00023136"/>
    </source>
</evidence>
<keyword evidence="5" id="KW-0433">Leucine-rich repeat</keyword>
<evidence type="ECO:0000256" key="6">
    <source>
        <dbReference type="ARBA" id="ARBA00022679"/>
    </source>
</evidence>
<dbReference type="AlphaFoldDB" id="A0A3P5ZBJ9"/>
<dbReference type="PROSITE" id="PS00108">
    <property type="entry name" value="PROTEIN_KINASE_ST"/>
    <property type="match status" value="1"/>
</dbReference>
<keyword evidence="15" id="KW-0675">Receptor</keyword>